<feature type="domain" description="NADAR" evidence="3">
    <location>
        <begin position="7"/>
        <end position="146"/>
    </location>
</feature>
<evidence type="ECO:0000313" key="5">
    <source>
        <dbReference type="Proteomes" id="UP001241110"/>
    </source>
</evidence>
<gene>
    <name evidence="4" type="ORF">QNI16_02915</name>
</gene>
<dbReference type="NCBIfam" id="TIGR02464">
    <property type="entry name" value="ribofla_fusion"/>
    <property type="match status" value="1"/>
</dbReference>
<evidence type="ECO:0000313" key="4">
    <source>
        <dbReference type="EMBL" id="MDJ1479419.1"/>
    </source>
</evidence>
<proteinExistence type="predicted"/>
<comment type="catalytic activity">
    <reaction evidence="1">
        <text>5-amino-6-(5-phospho-D-ribosylamino)uracil + H2O = 5,6-diaminouracil + D-ribose 5-phosphate</text>
        <dbReference type="Rhea" id="RHEA:55020"/>
        <dbReference type="ChEBI" id="CHEBI:15377"/>
        <dbReference type="ChEBI" id="CHEBI:46252"/>
        <dbReference type="ChEBI" id="CHEBI:58453"/>
        <dbReference type="ChEBI" id="CHEBI:78346"/>
    </reaction>
</comment>
<dbReference type="CDD" id="cd15457">
    <property type="entry name" value="NADAR"/>
    <property type="match status" value="1"/>
</dbReference>
<dbReference type="SUPFAM" id="SSF143990">
    <property type="entry name" value="YbiA-like"/>
    <property type="match status" value="1"/>
</dbReference>
<evidence type="ECO:0000259" key="3">
    <source>
        <dbReference type="Pfam" id="PF08719"/>
    </source>
</evidence>
<dbReference type="RefSeq" id="WP_313975578.1">
    <property type="nucleotide sequence ID" value="NZ_JASJOS010000001.1"/>
</dbReference>
<sequence length="151" mass="17613">METEDIFFYSVGDTYGEFSNFALYPIKLKGKMWPTSEHYFQAQKFVDTPYEETIRKAISPMKAAELGRSRKLKLRRDWDSVKDNIMYEAIKAKFTQHTELAELLLKTGDVRIIEHTENDSYWGDGGDGSGKNKLGKLLMKLREELKEAYKR</sequence>
<dbReference type="AlphaFoldDB" id="A0AAE3U789"/>
<dbReference type="Proteomes" id="UP001241110">
    <property type="component" value="Unassembled WGS sequence"/>
</dbReference>
<dbReference type="InterPro" id="IPR037238">
    <property type="entry name" value="YbiA-like_sf"/>
</dbReference>
<comment type="catalytic activity">
    <reaction evidence="2">
        <text>2,5-diamino-6-hydroxy-4-(5-phosphoribosylamino)-pyrimidine + H2O = 2,5,6-triamino-4-hydroxypyrimidine + D-ribose 5-phosphate</text>
        <dbReference type="Rhea" id="RHEA:23436"/>
        <dbReference type="ChEBI" id="CHEBI:15377"/>
        <dbReference type="ChEBI" id="CHEBI:58614"/>
        <dbReference type="ChEBI" id="CHEBI:78346"/>
        <dbReference type="ChEBI" id="CHEBI:137796"/>
    </reaction>
</comment>
<accession>A0AAE3U789</accession>
<name>A0AAE3U789_9BACT</name>
<comment type="caution">
    <text evidence="4">The sequence shown here is derived from an EMBL/GenBank/DDBJ whole genome shotgun (WGS) entry which is preliminary data.</text>
</comment>
<organism evidence="4 5">
    <name type="scientific">Xanthocytophaga flava</name>
    <dbReference type="NCBI Taxonomy" id="3048013"/>
    <lineage>
        <taxon>Bacteria</taxon>
        <taxon>Pseudomonadati</taxon>
        <taxon>Bacteroidota</taxon>
        <taxon>Cytophagia</taxon>
        <taxon>Cytophagales</taxon>
        <taxon>Rhodocytophagaceae</taxon>
        <taxon>Xanthocytophaga</taxon>
    </lineage>
</organism>
<evidence type="ECO:0000256" key="1">
    <source>
        <dbReference type="ARBA" id="ARBA00000022"/>
    </source>
</evidence>
<dbReference type="Pfam" id="PF08719">
    <property type="entry name" value="NADAR"/>
    <property type="match status" value="1"/>
</dbReference>
<dbReference type="EMBL" id="JASJOS010000001">
    <property type="protein sequence ID" value="MDJ1479419.1"/>
    <property type="molecule type" value="Genomic_DNA"/>
</dbReference>
<reference evidence="4" key="1">
    <citation type="submission" date="2023-05" db="EMBL/GenBank/DDBJ databases">
        <authorList>
            <person name="Zhang X."/>
        </authorList>
    </citation>
    <scope>NUCLEOTIDE SEQUENCE</scope>
    <source>
        <strain evidence="4">YF14B1</strain>
    </source>
</reference>
<evidence type="ECO:0000256" key="2">
    <source>
        <dbReference type="ARBA" id="ARBA00000751"/>
    </source>
</evidence>
<dbReference type="InterPro" id="IPR012816">
    <property type="entry name" value="NADAR"/>
</dbReference>
<dbReference type="Gene3D" id="1.10.357.40">
    <property type="entry name" value="YbiA-like"/>
    <property type="match status" value="1"/>
</dbReference>
<protein>
    <submittedName>
        <fullName evidence="4">NADAR family protein</fullName>
    </submittedName>
</protein>